<dbReference type="OrthoDB" id="150941at2"/>
<protein>
    <submittedName>
        <fullName evidence="2">PAC2 family protein</fullName>
    </submittedName>
</protein>
<evidence type="ECO:0000313" key="3">
    <source>
        <dbReference type="Proteomes" id="UP000323221"/>
    </source>
</evidence>
<dbReference type="PIRSF" id="PIRSF028754">
    <property type="entry name" value="UCP028754"/>
    <property type="match status" value="1"/>
</dbReference>
<dbReference type="InterPro" id="IPR008492">
    <property type="entry name" value="Rv2714-like"/>
</dbReference>
<name>A0A5M8QCA6_9MICO</name>
<dbReference type="Pfam" id="PF09754">
    <property type="entry name" value="PAC2"/>
    <property type="match status" value="1"/>
</dbReference>
<evidence type="ECO:0000313" key="2">
    <source>
        <dbReference type="EMBL" id="KAA6433665.1"/>
    </source>
</evidence>
<feature type="region of interest" description="Disordered" evidence="1">
    <location>
        <begin position="277"/>
        <end position="330"/>
    </location>
</feature>
<dbReference type="AlphaFoldDB" id="A0A5M8QCA6"/>
<evidence type="ECO:0000256" key="1">
    <source>
        <dbReference type="SAM" id="MobiDB-lite"/>
    </source>
</evidence>
<accession>A0A5M8QCA6</accession>
<organism evidence="2 3">
    <name type="scientific">Agrococcus sediminis</name>
    <dbReference type="NCBI Taxonomy" id="2599924"/>
    <lineage>
        <taxon>Bacteria</taxon>
        <taxon>Bacillati</taxon>
        <taxon>Actinomycetota</taxon>
        <taxon>Actinomycetes</taxon>
        <taxon>Micrococcales</taxon>
        <taxon>Microbacteriaceae</taxon>
        <taxon>Agrococcus</taxon>
    </lineage>
</organism>
<proteinExistence type="predicted"/>
<keyword evidence="3" id="KW-1185">Reference proteome</keyword>
<dbReference type="InterPro" id="IPR038389">
    <property type="entry name" value="PSMG2_sf"/>
</dbReference>
<reference evidence="2 3" key="1">
    <citation type="submission" date="2019-08" db="EMBL/GenBank/DDBJ databases">
        <title>Agrococcus lahaulensis sp. nov., isolated from a cold desert of the Indian Himalayas.</title>
        <authorList>
            <person name="Qu J.H."/>
        </authorList>
    </citation>
    <scope>NUCLEOTIDE SEQUENCE [LARGE SCALE GENOMIC DNA]</scope>
    <source>
        <strain evidence="2 3">NS18</strain>
    </source>
</reference>
<sequence length="330" mass="35770">MGRRVGVRHEEVPVVARGPIEGRIMVVAFEGWTDAGDAASGAVRRLIEACELEAFDEIEPDEYVDFAMHRPVVRTLEDGARALQWPATVAYAPTRPSTREPLAADAGLDVSTGNEGELFAVVGAEPSRNWAAYAAEFLEIARGCEVDAIVFVGAMLADVPHTRPIATSITSDSRELQQRLGVLQSEYEGPTGIMTVLSLAAQDAGIQTASLWASVPHYVHNAPAPKAVIALLDRLSEMVDVTVPLGDLPEQSGEWERGIDELTERDDDMRAYIGKLEEQRDAVESPEASGEAIAHEFERFLRDQNGRPRPDPRGPASGDEPDRGDDAPPV</sequence>
<dbReference type="EMBL" id="VOIR01000013">
    <property type="protein sequence ID" value="KAA6433665.1"/>
    <property type="molecule type" value="Genomic_DNA"/>
</dbReference>
<feature type="compositionally biased region" description="Basic and acidic residues" evidence="1">
    <location>
        <begin position="320"/>
        <end position="330"/>
    </location>
</feature>
<dbReference type="Proteomes" id="UP000323221">
    <property type="component" value="Unassembled WGS sequence"/>
</dbReference>
<dbReference type="Gene3D" id="3.40.50.10900">
    <property type="entry name" value="PAC-like subunit"/>
    <property type="match status" value="1"/>
</dbReference>
<gene>
    <name evidence="2" type="ORF">FQ330_06125</name>
</gene>
<feature type="compositionally biased region" description="Basic and acidic residues" evidence="1">
    <location>
        <begin position="293"/>
        <end position="312"/>
    </location>
</feature>
<comment type="caution">
    <text evidence="2">The sequence shown here is derived from an EMBL/GenBank/DDBJ whole genome shotgun (WGS) entry which is preliminary data.</text>
</comment>
<dbReference type="SUPFAM" id="SSF159659">
    <property type="entry name" value="Cgl1923-like"/>
    <property type="match status" value="1"/>
</dbReference>
<dbReference type="InterPro" id="IPR019151">
    <property type="entry name" value="Proteasome_assmbl_chaperone_2"/>
</dbReference>